<dbReference type="SMART" id="SM00139">
    <property type="entry name" value="MyTH4"/>
    <property type="match status" value="1"/>
</dbReference>
<reference evidence="2" key="2">
    <citation type="submission" date="2014-05" db="EMBL/GenBank/DDBJ databases">
        <title>The genome and life-stage specific transcriptomes of Globodera pallida elucidate key aspects of plant parasitism by a cyst nematode.</title>
        <authorList>
            <person name="Cotton J.A."/>
            <person name="Lilley C.J."/>
            <person name="Jones L.M."/>
            <person name="Kikuchi T."/>
            <person name="Reid A.J."/>
            <person name="Thorpe P."/>
            <person name="Tsai I.J."/>
            <person name="Beasley H."/>
            <person name="Blok V."/>
            <person name="Cock P.J.A."/>
            <person name="Van den Akker S.E."/>
            <person name="Holroyd N."/>
            <person name="Hunt M."/>
            <person name="Mantelin S."/>
            <person name="Naghra H."/>
            <person name="Pain A."/>
            <person name="Palomares-Rius J.E."/>
            <person name="Zarowiecki M."/>
            <person name="Berriman M."/>
            <person name="Jones J.T."/>
            <person name="Urwin P.E."/>
        </authorList>
    </citation>
    <scope>NUCLEOTIDE SEQUENCE [LARGE SCALE GENOMIC DNA]</scope>
    <source>
        <strain evidence="2">Lindley</strain>
    </source>
</reference>
<dbReference type="InterPro" id="IPR000857">
    <property type="entry name" value="MyTH4_dom"/>
</dbReference>
<evidence type="ECO:0000313" key="2">
    <source>
        <dbReference type="Proteomes" id="UP000050741"/>
    </source>
</evidence>
<accession>A0A183CCA4</accession>
<name>A0A183CCA4_GLOPA</name>
<dbReference type="PROSITE" id="PS51016">
    <property type="entry name" value="MYTH4"/>
    <property type="match status" value="1"/>
</dbReference>
<reference evidence="3" key="3">
    <citation type="submission" date="2016-06" db="UniProtKB">
        <authorList>
            <consortium name="WormBaseParasite"/>
        </authorList>
    </citation>
    <scope>IDENTIFICATION</scope>
</reference>
<dbReference type="PANTHER" id="PTHR22692:SF26">
    <property type="entry name" value="SH3 DOMAIN-CONTAINING PROTEIN"/>
    <property type="match status" value="1"/>
</dbReference>
<sequence>MGIALPAQNGDFCHFPLLFKLFANIDPQLLFVPNHAGADRFTFLEFAYHFFRRPKGNGAKFSRSAVGDWPCWKELADRIKFSDRPIAHSLLRLESHEADRVAQQSFLVIMRFMGDETLKRHQSFTDCVYELLSLCHVYVPIRDEIYCQILKQVTENRSEKCGESTLRGWRLLSILCAYYECSETFKPFLVKFIGEFAFNARRTFSEIAKISLYNLAQTFRFGGRRLILSAAEVEAIANGKNVRRQLYHLPGGHRRLINTRPVTVAEEIVRALCLEMNIRSVAEQQEFSLCYILHKDNSVHTLLNDEYVLDVCTELETRGDDYLLILTRSVWLHPVRRESDLCTDALFFQLLPNYLAGLPVSLRQDGSATAAALDDMTTLGALLVLSGHRSNPKMCDLLDLIPKNVLNNSNISHERWLQRVYARVKKLNGLDSVCSTTLKARQHFLGKNLANSVSDAAVLAENCVLAVNKFGLRVLSSGTHHILAEFALDEIHEMTKYSVSDMNFFEIRFAPWGKTENQHNAVTVETDLGNEISRLIGHYIFLNNGAAKLC</sequence>
<evidence type="ECO:0000259" key="1">
    <source>
        <dbReference type="PROSITE" id="PS51016"/>
    </source>
</evidence>
<dbReference type="InterPro" id="IPR011993">
    <property type="entry name" value="PH-like_dom_sf"/>
</dbReference>
<organism evidence="2 3">
    <name type="scientific">Globodera pallida</name>
    <name type="common">Potato cyst nematode worm</name>
    <name type="synonym">Heterodera pallida</name>
    <dbReference type="NCBI Taxonomy" id="36090"/>
    <lineage>
        <taxon>Eukaryota</taxon>
        <taxon>Metazoa</taxon>
        <taxon>Ecdysozoa</taxon>
        <taxon>Nematoda</taxon>
        <taxon>Chromadorea</taxon>
        <taxon>Rhabditida</taxon>
        <taxon>Tylenchina</taxon>
        <taxon>Tylenchomorpha</taxon>
        <taxon>Tylenchoidea</taxon>
        <taxon>Heteroderidae</taxon>
        <taxon>Heteroderinae</taxon>
        <taxon>Globodera</taxon>
    </lineage>
</organism>
<evidence type="ECO:0000313" key="3">
    <source>
        <dbReference type="WBParaSite" id="GPLIN_001050500"/>
    </source>
</evidence>
<reference evidence="2" key="1">
    <citation type="submission" date="2013-12" db="EMBL/GenBank/DDBJ databases">
        <authorList>
            <person name="Aslett M."/>
        </authorList>
    </citation>
    <scope>NUCLEOTIDE SEQUENCE [LARGE SCALE GENOMIC DNA]</scope>
    <source>
        <strain evidence="2">Lindley</strain>
    </source>
</reference>
<dbReference type="PANTHER" id="PTHR22692">
    <property type="entry name" value="MYOSIN VII, XV"/>
    <property type="match status" value="1"/>
</dbReference>
<dbReference type="InterPro" id="IPR038185">
    <property type="entry name" value="MyTH4_dom_sf"/>
</dbReference>
<proteinExistence type="predicted"/>
<dbReference type="WBParaSite" id="GPLIN_001050500">
    <property type="protein sequence ID" value="GPLIN_001050500"/>
    <property type="gene ID" value="GPLIN_001050500"/>
</dbReference>
<feature type="domain" description="MyTH4" evidence="1">
    <location>
        <begin position="81"/>
        <end position="237"/>
    </location>
</feature>
<dbReference type="Gene3D" id="2.30.29.30">
    <property type="entry name" value="Pleckstrin-homology domain (PH domain)/Phosphotyrosine-binding domain (PTB)"/>
    <property type="match status" value="1"/>
</dbReference>
<dbReference type="GO" id="GO:0005856">
    <property type="term" value="C:cytoskeleton"/>
    <property type="evidence" value="ECO:0007669"/>
    <property type="project" value="InterPro"/>
</dbReference>
<dbReference type="AlphaFoldDB" id="A0A183CCA4"/>
<dbReference type="Proteomes" id="UP000050741">
    <property type="component" value="Unassembled WGS sequence"/>
</dbReference>
<protein>
    <submittedName>
        <fullName evidence="3">MyTH4 domain-containing protein</fullName>
    </submittedName>
</protein>
<dbReference type="Gene3D" id="1.25.40.530">
    <property type="entry name" value="MyTH4 domain"/>
    <property type="match status" value="1"/>
</dbReference>
<dbReference type="InterPro" id="IPR051567">
    <property type="entry name" value="Unconventional_Myosin_ATPase"/>
</dbReference>
<dbReference type="Pfam" id="PF00784">
    <property type="entry name" value="MyTH4"/>
    <property type="match status" value="1"/>
</dbReference>
<keyword evidence="2" id="KW-1185">Reference proteome</keyword>